<feature type="chain" id="PRO_5034537155" evidence="2">
    <location>
        <begin position="22"/>
        <end position="369"/>
    </location>
</feature>
<sequence>MWRRPAFLSLFALSAFVTVSAQGDDSVSITSSSSTIDTFADFTYEFKGEAGHVLNNITLALVEGSAEDNGNSVMDIMVANLSSAKTTSFTYRLFPGIPSGTYHARLTGTIYNGDTILAGNSSASALSNTFSIPDSGVPCSAGTFTPVTSVTDPAYSPVRITAPVGGDVLVQSSITGPAGSFVIHVDAVDASFFANLEPTTMEVINTQTGFNAGVQHTQLELDATILYRTNNVTLDPGSWKVRMNFTVLAPSSYPGVFSLQSEEFFVVAASGDSPNCTSSSSSSSSTASGSSTSGSGGIPTSTSGASAPSGSPPTQSHQPSAPATSGGANPAQSSPASSPNAARAPVNPLQNLWICVFISVFVLVTAGGL</sequence>
<keyword evidence="4" id="KW-1185">Reference proteome</keyword>
<dbReference type="OrthoDB" id="2984139at2759"/>
<keyword evidence="2" id="KW-0732">Signal</keyword>
<feature type="compositionally biased region" description="Low complexity" evidence="1">
    <location>
        <begin position="325"/>
        <end position="343"/>
    </location>
</feature>
<dbReference type="EMBL" id="JACAZI010000015">
    <property type="protein sequence ID" value="KAF7344223.1"/>
    <property type="molecule type" value="Genomic_DNA"/>
</dbReference>
<name>A0A8H6XM56_9AGAR</name>
<comment type="caution">
    <text evidence="3">The sequence shown here is derived from an EMBL/GenBank/DDBJ whole genome shotgun (WGS) entry which is preliminary data.</text>
</comment>
<proteinExistence type="predicted"/>
<protein>
    <submittedName>
        <fullName evidence="3">BTB domain-containing protein</fullName>
    </submittedName>
</protein>
<evidence type="ECO:0000313" key="4">
    <source>
        <dbReference type="Proteomes" id="UP000620124"/>
    </source>
</evidence>
<organism evidence="3 4">
    <name type="scientific">Mycena venus</name>
    <dbReference type="NCBI Taxonomy" id="2733690"/>
    <lineage>
        <taxon>Eukaryota</taxon>
        <taxon>Fungi</taxon>
        <taxon>Dikarya</taxon>
        <taxon>Basidiomycota</taxon>
        <taxon>Agaricomycotina</taxon>
        <taxon>Agaricomycetes</taxon>
        <taxon>Agaricomycetidae</taxon>
        <taxon>Agaricales</taxon>
        <taxon>Marasmiineae</taxon>
        <taxon>Mycenaceae</taxon>
        <taxon>Mycena</taxon>
    </lineage>
</organism>
<dbReference type="Proteomes" id="UP000620124">
    <property type="component" value="Unassembled WGS sequence"/>
</dbReference>
<gene>
    <name evidence="3" type="ORF">MVEN_01713100</name>
</gene>
<evidence type="ECO:0000256" key="2">
    <source>
        <dbReference type="SAM" id="SignalP"/>
    </source>
</evidence>
<reference evidence="3" key="1">
    <citation type="submission" date="2020-05" db="EMBL/GenBank/DDBJ databases">
        <title>Mycena genomes resolve the evolution of fungal bioluminescence.</title>
        <authorList>
            <person name="Tsai I.J."/>
        </authorList>
    </citation>
    <scope>NUCLEOTIDE SEQUENCE</scope>
    <source>
        <strain evidence="3">CCC161011</strain>
    </source>
</reference>
<feature type="signal peptide" evidence="2">
    <location>
        <begin position="1"/>
        <end position="21"/>
    </location>
</feature>
<evidence type="ECO:0000256" key="1">
    <source>
        <dbReference type="SAM" id="MobiDB-lite"/>
    </source>
</evidence>
<dbReference type="AlphaFoldDB" id="A0A8H6XM56"/>
<feature type="region of interest" description="Disordered" evidence="1">
    <location>
        <begin position="273"/>
        <end position="343"/>
    </location>
</feature>
<evidence type="ECO:0000313" key="3">
    <source>
        <dbReference type="EMBL" id="KAF7344223.1"/>
    </source>
</evidence>
<accession>A0A8H6XM56</accession>
<feature type="compositionally biased region" description="Low complexity" evidence="1">
    <location>
        <begin position="277"/>
        <end position="314"/>
    </location>
</feature>